<keyword evidence="9" id="KW-1185">Reference proteome</keyword>
<feature type="compositionally biased region" description="Polar residues" evidence="6">
    <location>
        <begin position="16"/>
        <end position="26"/>
    </location>
</feature>
<feature type="compositionally biased region" description="Polar residues" evidence="6">
    <location>
        <begin position="997"/>
        <end position="1017"/>
    </location>
</feature>
<proteinExistence type="predicted"/>
<dbReference type="Pfam" id="PF01388">
    <property type="entry name" value="ARID"/>
    <property type="match status" value="1"/>
</dbReference>
<protein>
    <recommendedName>
        <fullName evidence="7">ARID domain-containing protein</fullName>
    </recommendedName>
</protein>
<feature type="compositionally biased region" description="Basic and acidic residues" evidence="6">
    <location>
        <begin position="838"/>
        <end position="866"/>
    </location>
</feature>
<feature type="compositionally biased region" description="Basic and acidic residues" evidence="6">
    <location>
        <begin position="757"/>
        <end position="777"/>
    </location>
</feature>
<feature type="compositionally biased region" description="Polar residues" evidence="6">
    <location>
        <begin position="558"/>
        <end position="568"/>
    </location>
</feature>
<feature type="compositionally biased region" description="Low complexity" evidence="6">
    <location>
        <begin position="707"/>
        <end position="723"/>
    </location>
</feature>
<feature type="compositionally biased region" description="Low complexity" evidence="6">
    <location>
        <begin position="330"/>
        <end position="341"/>
    </location>
</feature>
<feature type="domain" description="ARID" evidence="7">
    <location>
        <begin position="591"/>
        <end position="683"/>
    </location>
</feature>
<feature type="compositionally biased region" description="Low complexity" evidence="6">
    <location>
        <begin position="880"/>
        <end position="895"/>
    </location>
</feature>
<keyword evidence="5" id="KW-0539">Nucleus</keyword>
<feature type="compositionally biased region" description="Polar residues" evidence="6">
    <location>
        <begin position="1093"/>
        <end position="1102"/>
    </location>
</feature>
<feature type="region of interest" description="Disordered" evidence="6">
    <location>
        <begin position="991"/>
        <end position="1017"/>
    </location>
</feature>
<dbReference type="SUPFAM" id="SSF46774">
    <property type="entry name" value="ARID-like"/>
    <property type="match status" value="1"/>
</dbReference>
<evidence type="ECO:0000256" key="5">
    <source>
        <dbReference type="ARBA" id="ARBA00023242"/>
    </source>
</evidence>
<feature type="region of interest" description="Disordered" evidence="6">
    <location>
        <begin position="1"/>
        <end position="37"/>
    </location>
</feature>
<reference evidence="8 9" key="1">
    <citation type="submission" date="2018-10" db="EMBL/GenBank/DDBJ databases">
        <authorList>
            <consortium name="Pathogen Informatics"/>
        </authorList>
    </citation>
    <scope>NUCLEOTIDE SEQUENCE [LARGE SCALE GENOMIC DNA]</scope>
</reference>
<feature type="compositionally biased region" description="Acidic residues" evidence="6">
    <location>
        <begin position="571"/>
        <end position="583"/>
    </location>
</feature>
<dbReference type="InterPro" id="IPR051232">
    <property type="entry name" value="ARID/SWI1_ChromRemod"/>
</dbReference>
<dbReference type="InterPro" id="IPR001606">
    <property type="entry name" value="ARID_dom"/>
</dbReference>
<feature type="compositionally biased region" description="Low complexity" evidence="6">
    <location>
        <begin position="242"/>
        <end position="257"/>
    </location>
</feature>
<feature type="region of interest" description="Disordered" evidence="6">
    <location>
        <begin position="305"/>
        <end position="343"/>
    </location>
</feature>
<evidence type="ECO:0000259" key="7">
    <source>
        <dbReference type="PROSITE" id="PS51011"/>
    </source>
</evidence>
<dbReference type="GO" id="GO:0005634">
    <property type="term" value="C:nucleus"/>
    <property type="evidence" value="ECO:0007669"/>
    <property type="project" value="TreeGrafter"/>
</dbReference>
<feature type="compositionally biased region" description="Basic residues" evidence="6">
    <location>
        <begin position="1103"/>
        <end position="1118"/>
    </location>
</feature>
<dbReference type="Gene3D" id="2.30.30.140">
    <property type="match status" value="3"/>
</dbReference>
<dbReference type="GO" id="GO:0006357">
    <property type="term" value="P:regulation of transcription by RNA polymerase II"/>
    <property type="evidence" value="ECO:0007669"/>
    <property type="project" value="TreeGrafter"/>
</dbReference>
<keyword evidence="3" id="KW-0238">DNA-binding</keyword>
<feature type="region of interest" description="Disordered" evidence="6">
    <location>
        <begin position="1071"/>
        <end position="1127"/>
    </location>
</feature>
<feature type="region of interest" description="Disordered" evidence="6">
    <location>
        <begin position="792"/>
        <end position="916"/>
    </location>
</feature>
<dbReference type="InterPro" id="IPR012603">
    <property type="entry name" value="ARID4A/B_PWWP"/>
</dbReference>
<feature type="region of interest" description="Disordered" evidence="6">
    <location>
        <begin position="156"/>
        <end position="269"/>
    </location>
</feature>
<dbReference type="PANTHER" id="PTHR13964">
    <property type="entry name" value="RBP-RELATED"/>
    <property type="match status" value="1"/>
</dbReference>
<feature type="compositionally biased region" description="Basic and acidic residues" evidence="6">
    <location>
        <begin position="535"/>
        <end position="549"/>
    </location>
</feature>
<keyword evidence="4" id="KW-0804">Transcription</keyword>
<dbReference type="SMART" id="SM01014">
    <property type="entry name" value="ARID"/>
    <property type="match status" value="1"/>
</dbReference>
<feature type="region of interest" description="Disordered" evidence="6">
    <location>
        <begin position="444"/>
        <end position="590"/>
    </location>
</feature>
<dbReference type="PROSITE" id="PS51011">
    <property type="entry name" value="ARID"/>
    <property type="match status" value="1"/>
</dbReference>
<dbReference type="SMART" id="SM00501">
    <property type="entry name" value="BRIGHT"/>
    <property type="match status" value="1"/>
</dbReference>
<feature type="compositionally biased region" description="Basic residues" evidence="6">
    <location>
        <begin position="465"/>
        <end position="476"/>
    </location>
</feature>
<feature type="compositionally biased region" description="Basic residues" evidence="6">
    <location>
        <begin position="232"/>
        <end position="241"/>
    </location>
</feature>
<dbReference type="OrthoDB" id="10068428at2759"/>
<evidence type="ECO:0000256" key="1">
    <source>
        <dbReference type="ARBA" id="ARBA00022853"/>
    </source>
</evidence>
<feature type="compositionally biased region" description="Low complexity" evidence="6">
    <location>
        <begin position="937"/>
        <end position="946"/>
    </location>
</feature>
<feature type="region of interest" description="Disordered" evidence="6">
    <location>
        <begin position="930"/>
        <end position="960"/>
    </location>
</feature>
<gene>
    <name evidence="8" type="ORF">MCOS_LOCUS931</name>
</gene>
<feature type="region of interest" description="Disordered" evidence="6">
    <location>
        <begin position="700"/>
        <end position="777"/>
    </location>
</feature>
<dbReference type="PANTHER" id="PTHR13964:SF27">
    <property type="entry name" value="HAT-TRICK, ISOFORM D"/>
    <property type="match status" value="1"/>
</dbReference>
<feature type="compositionally biased region" description="Low complexity" evidence="6">
    <location>
        <begin position="477"/>
        <end position="505"/>
    </location>
</feature>
<evidence type="ECO:0000256" key="2">
    <source>
        <dbReference type="ARBA" id="ARBA00023015"/>
    </source>
</evidence>
<organism evidence="8 9">
    <name type="scientific">Mesocestoides corti</name>
    <name type="common">Flatworm</name>
    <dbReference type="NCBI Taxonomy" id="53468"/>
    <lineage>
        <taxon>Eukaryota</taxon>
        <taxon>Metazoa</taxon>
        <taxon>Spiralia</taxon>
        <taxon>Lophotrochozoa</taxon>
        <taxon>Platyhelminthes</taxon>
        <taxon>Cestoda</taxon>
        <taxon>Eucestoda</taxon>
        <taxon>Cyclophyllidea</taxon>
        <taxon>Mesocestoididae</taxon>
        <taxon>Mesocestoides</taxon>
    </lineage>
</organism>
<feature type="compositionally biased region" description="Acidic residues" evidence="6">
    <location>
        <begin position="185"/>
        <end position="215"/>
    </location>
</feature>
<keyword evidence="2" id="KW-0805">Transcription regulation</keyword>
<dbReference type="EMBL" id="UXSR01000098">
    <property type="protein sequence ID" value="VDD74928.1"/>
    <property type="molecule type" value="Genomic_DNA"/>
</dbReference>
<dbReference type="SUPFAM" id="SSF54160">
    <property type="entry name" value="Chromo domain-like"/>
    <property type="match status" value="1"/>
</dbReference>
<evidence type="ECO:0000256" key="6">
    <source>
        <dbReference type="SAM" id="MobiDB-lite"/>
    </source>
</evidence>
<dbReference type="AlphaFoldDB" id="A0A0R3U326"/>
<evidence type="ECO:0000256" key="3">
    <source>
        <dbReference type="ARBA" id="ARBA00023125"/>
    </source>
</evidence>
<dbReference type="Gene3D" id="1.10.150.60">
    <property type="entry name" value="ARID DNA-binding domain"/>
    <property type="match status" value="1"/>
</dbReference>
<evidence type="ECO:0000313" key="9">
    <source>
        <dbReference type="Proteomes" id="UP000267029"/>
    </source>
</evidence>
<dbReference type="GO" id="GO:0006325">
    <property type="term" value="P:chromatin organization"/>
    <property type="evidence" value="ECO:0007669"/>
    <property type="project" value="UniProtKB-KW"/>
</dbReference>
<dbReference type="Pfam" id="PF08169">
    <property type="entry name" value="RBB1NT"/>
    <property type="match status" value="1"/>
</dbReference>
<accession>A0A0R3U326</accession>
<feature type="compositionally biased region" description="Polar residues" evidence="6">
    <location>
        <begin position="740"/>
        <end position="756"/>
    </location>
</feature>
<keyword evidence="1" id="KW-0156">Chromatin regulator</keyword>
<dbReference type="GO" id="GO:0000976">
    <property type="term" value="F:transcription cis-regulatory region binding"/>
    <property type="evidence" value="ECO:0007669"/>
    <property type="project" value="TreeGrafter"/>
</dbReference>
<dbReference type="InterPro" id="IPR016197">
    <property type="entry name" value="Chromo-like_dom_sf"/>
</dbReference>
<name>A0A0R3U326_MESCO</name>
<sequence length="1196" mass="129402">MSLPGDSDTLAASRVGSETPTSSILSASEGGGGQETKQAPLFLKEGSAVSAKYRGAFCEALIEKVEVNYRLRVQLKQKKVCVSVEKANVVSDHVEPNGEVMVLLKNEEHSSPNPQPATVLKITDLSLYTVIFDDGDKRVLKRTQLVLKGERHFKESESLDRLPLTNPEQFKQPVIDRSRRYQSSLEEEEEEEDTEGDRENLDGEDQEEEEEDETTLAETTSVGDSDAGGKPTPRRPPRRRSAAQAASSSATPTSVSNPPAPAPDDPDDAGYKSLLGSLVMIDMPIPSKSTLYARLCFYRGPGYREASPPPSPHAPFSFSDEAPQSTLGASNTSTTSEASTPSRRRYAPGLVVLPSAMPSIDLKAVHAATRDAVFLVKSFRENRFFAVPRSCLEVLSRAKAVKLAHQNPGLRTAFERAILWLDRRELPATWGSDVEALLGPGWLSGDNSDEESLDASKSRQQSTASRKKSRPRRRQRTSFSSTDASSSSTGSMSSPSSASSSPSNSSDDDDDDDGAPSSSSRSSPGHPKPKRSRRTKTETPKSASRDASKRGAHRRQRNFSFSSETPAPSDSEGEEKADSDDSTSSDSPANFEARDRWIAHLYRFMDQRGTPINKAPSIANKDLDLYKLYRIVHRLGGFHRVTSQLKWAAVYSEMDLPHNFTAGPRNLQTAFKKYLFPLDDLSRKLGTNLDEIPISRPRNLKLTTAQAPAKTSGGGSTSKPSTTVAAGDSAGLKFSKSSDKTPTPGAQTTKRTSKSVSPDEGKKELTQKKASSIKDDKETKVKFRLNMSIINPPEYRNLGFPGTEAKSKVSRSSAQASSTPVGQRKASSSSTTAAKQEASGDKSTVKPSERPEKKASSVASKEDRKTTTASDGGKGRAVKKTSPPSSLPSSTKKPSTPAPPHDSNPAPKTSDCAPTDKNTVHLQRGLLEGSTIKESHSASSSPVLPSFEKGNEISHSTSDKLTPIPVGSIVRVRHKGHSYKAKIVQHIHPAGQPEGLKSTSSAVSGVTDTSDASCPSPLTASTGEIRYRVHYAGWNARHDEIISRDRILSVIKDFRRSPSCSALNLSERASSCTETHSGLDGEEGDDGALGDTASDTGMTTHTRQQRRHLGTARLKRPRSSSTVCDDEAAVVRKAPRIAEDNKGSGTLTLQAKIRKRRLLGLRGRRQPVVELLVPFHTAWTHSLWERGAVSPHDGLS</sequence>
<dbReference type="Proteomes" id="UP000267029">
    <property type="component" value="Unassembled WGS sequence"/>
</dbReference>
<dbReference type="InterPro" id="IPR036431">
    <property type="entry name" value="ARID_dom_sf"/>
</dbReference>
<dbReference type="STRING" id="53468.A0A0R3U326"/>
<evidence type="ECO:0000313" key="8">
    <source>
        <dbReference type="EMBL" id="VDD74928.1"/>
    </source>
</evidence>
<evidence type="ECO:0000256" key="4">
    <source>
        <dbReference type="ARBA" id="ARBA00023163"/>
    </source>
</evidence>
<feature type="compositionally biased region" description="Low complexity" evidence="6">
    <location>
        <begin position="515"/>
        <end position="525"/>
    </location>
</feature>